<evidence type="ECO:0000313" key="3">
    <source>
        <dbReference type="Proteomes" id="UP000199153"/>
    </source>
</evidence>
<name>A0A1I5B6Y2_9FLAO</name>
<accession>A0A1I5B6Y2</accession>
<dbReference type="InterPro" id="IPR011990">
    <property type="entry name" value="TPR-like_helical_dom_sf"/>
</dbReference>
<feature type="signal peptide" evidence="1">
    <location>
        <begin position="1"/>
        <end position="20"/>
    </location>
</feature>
<dbReference type="PROSITE" id="PS51257">
    <property type="entry name" value="PROKAR_LIPOPROTEIN"/>
    <property type="match status" value="1"/>
</dbReference>
<dbReference type="EMBL" id="FOVL01000013">
    <property type="protein sequence ID" value="SFN70466.1"/>
    <property type="molecule type" value="Genomic_DNA"/>
</dbReference>
<dbReference type="InterPro" id="IPR041662">
    <property type="entry name" value="SusD-like_2"/>
</dbReference>
<keyword evidence="1" id="KW-0732">Signal</keyword>
<dbReference type="AlphaFoldDB" id="A0A1I5B6Y2"/>
<dbReference type="Pfam" id="PF12771">
    <property type="entry name" value="SusD-like_2"/>
    <property type="match status" value="1"/>
</dbReference>
<dbReference type="RefSeq" id="WP_093409543.1">
    <property type="nucleotide sequence ID" value="NZ_FOVL01000013.1"/>
</dbReference>
<gene>
    <name evidence="2" type="ORF">SAMN05660413_02220</name>
</gene>
<evidence type="ECO:0000313" key="2">
    <source>
        <dbReference type="EMBL" id="SFN70466.1"/>
    </source>
</evidence>
<evidence type="ECO:0000256" key="1">
    <source>
        <dbReference type="SAM" id="SignalP"/>
    </source>
</evidence>
<proteinExistence type="predicted"/>
<reference evidence="2 3" key="1">
    <citation type="submission" date="2016-10" db="EMBL/GenBank/DDBJ databases">
        <authorList>
            <person name="de Groot N.N."/>
        </authorList>
    </citation>
    <scope>NUCLEOTIDE SEQUENCE [LARGE SCALE GENOMIC DNA]</scope>
    <source>
        <strain evidence="2 3">DSM 17794</strain>
    </source>
</reference>
<keyword evidence="3" id="KW-1185">Reference proteome</keyword>
<feature type="chain" id="PRO_5011504824" evidence="1">
    <location>
        <begin position="21"/>
        <end position="492"/>
    </location>
</feature>
<dbReference type="STRING" id="287099.SAMN05660413_02220"/>
<organism evidence="2 3">
    <name type="scientific">Salegentibacter flavus</name>
    <dbReference type="NCBI Taxonomy" id="287099"/>
    <lineage>
        <taxon>Bacteria</taxon>
        <taxon>Pseudomonadati</taxon>
        <taxon>Bacteroidota</taxon>
        <taxon>Flavobacteriia</taxon>
        <taxon>Flavobacteriales</taxon>
        <taxon>Flavobacteriaceae</taxon>
        <taxon>Salegentibacter</taxon>
    </lineage>
</organism>
<sequence length="492" mass="56037">MKNIYSIISLIILTATFTFSCQNLDELNENPNNVSETHPQLLLTEIATNTFQVEGTSPLYASRMLIQTGEENDYQYYKWGSGSFGAYNDLRQVTKMIEEGERIGNNNYIAIGKFFRAYHFYQLTLKFGDIPYSEALQGETNQTFQPRYDSQEEVFEGIITELDEAAVLIDPAIFVEGDIIFNGDASQWLKLINSYQLKVLMSLSKKTNVGAINVSNKFNEVFNRGPLLNSLEDNAQLVFVDQQGSRYTEFNSSSYGSSMFMSSTFIDLLKDFKDPRLFVVAEQTPKAASAGLPISDFNAYHGGSPTENYSVINETLVADGNISKVNSRYYTNPVTEPHNLLSYWELEFILAEAAVRGWINSDAGEHLKNAIEANFNFYRNHSWEMSEYLADNSVEDYLDQSEIELNGDIDSQLKLILTQKYLTSFLQGGWSAYYDYLRTTQPGFEYPTGQTPPKRFVYPNQEYNNNTTNLEAAINTQYGGNDEIRQTPWWLK</sequence>
<dbReference type="SUPFAM" id="SSF48452">
    <property type="entry name" value="TPR-like"/>
    <property type="match status" value="1"/>
</dbReference>
<dbReference type="Gene3D" id="1.25.40.390">
    <property type="match status" value="1"/>
</dbReference>
<dbReference type="OrthoDB" id="725917at2"/>
<protein>
    <submittedName>
        <fullName evidence="2">Starch-binding associating with outer membrane</fullName>
    </submittedName>
</protein>
<dbReference type="Proteomes" id="UP000199153">
    <property type="component" value="Unassembled WGS sequence"/>
</dbReference>